<dbReference type="AlphaFoldDB" id="A0A0F9VK09"/>
<proteinExistence type="predicted"/>
<reference evidence="1" key="1">
    <citation type="journal article" date="2015" name="Nature">
        <title>Complex archaea that bridge the gap between prokaryotes and eukaryotes.</title>
        <authorList>
            <person name="Spang A."/>
            <person name="Saw J.H."/>
            <person name="Jorgensen S.L."/>
            <person name="Zaremba-Niedzwiedzka K."/>
            <person name="Martijn J."/>
            <person name="Lind A.E."/>
            <person name="van Eijk R."/>
            <person name="Schleper C."/>
            <person name="Guy L."/>
            <person name="Ettema T.J."/>
        </authorList>
    </citation>
    <scope>NUCLEOTIDE SEQUENCE</scope>
</reference>
<protein>
    <submittedName>
        <fullName evidence="1">Uncharacterized protein</fullName>
    </submittedName>
</protein>
<accession>A0A0F9VK09</accession>
<name>A0A0F9VK09_9ZZZZ</name>
<sequence>MKYTPKQIEIQITLLEIKFYKDGLTFEEVMLYDKLTRLIERRK</sequence>
<gene>
    <name evidence="1" type="ORF">LCGC14_0396280</name>
</gene>
<evidence type="ECO:0000313" key="1">
    <source>
        <dbReference type="EMBL" id="KKN73826.1"/>
    </source>
</evidence>
<comment type="caution">
    <text evidence="1">The sequence shown here is derived from an EMBL/GenBank/DDBJ whole genome shotgun (WGS) entry which is preliminary data.</text>
</comment>
<organism evidence="1">
    <name type="scientific">marine sediment metagenome</name>
    <dbReference type="NCBI Taxonomy" id="412755"/>
    <lineage>
        <taxon>unclassified sequences</taxon>
        <taxon>metagenomes</taxon>
        <taxon>ecological metagenomes</taxon>
    </lineage>
</organism>
<dbReference type="EMBL" id="LAZR01000336">
    <property type="protein sequence ID" value="KKN73826.1"/>
    <property type="molecule type" value="Genomic_DNA"/>
</dbReference>